<feature type="domain" description="BPTI/Kunitz inhibitor" evidence="11">
    <location>
        <begin position="43"/>
        <end position="93"/>
    </location>
</feature>
<dbReference type="CDD" id="cd00191">
    <property type="entry name" value="TY"/>
    <property type="match status" value="1"/>
</dbReference>
<dbReference type="PANTHER" id="PTHR10083">
    <property type="entry name" value="KUNITZ-TYPE PROTEASE INHIBITOR-RELATED"/>
    <property type="match status" value="1"/>
</dbReference>
<dbReference type="RefSeq" id="XP_031561735.1">
    <property type="nucleotide sequence ID" value="XM_031705875.1"/>
</dbReference>
<evidence type="ECO:0000313" key="13">
    <source>
        <dbReference type="Proteomes" id="UP000515163"/>
    </source>
</evidence>
<dbReference type="FunFam" id="4.10.410.10:FF:000011">
    <property type="entry name" value="Tissue factor pathway inhibitor"/>
    <property type="match status" value="1"/>
</dbReference>
<dbReference type="InterPro" id="IPR002223">
    <property type="entry name" value="Kunitz_BPTI"/>
</dbReference>
<feature type="signal peptide" evidence="10">
    <location>
        <begin position="1"/>
        <end position="24"/>
    </location>
</feature>
<dbReference type="Gene3D" id="4.10.800.10">
    <property type="entry name" value="Thyroglobulin type-1"/>
    <property type="match status" value="1"/>
</dbReference>
<evidence type="ECO:0000256" key="10">
    <source>
        <dbReference type="SAM" id="SignalP"/>
    </source>
</evidence>
<protein>
    <submittedName>
        <fullName evidence="14">Tissue factor pathway inhibitor 2-like isoform X1</fullName>
    </submittedName>
</protein>
<dbReference type="KEGG" id="aten:116297615"/>
<keyword evidence="13" id="KW-1185">Reference proteome</keyword>
<reference evidence="14" key="1">
    <citation type="submission" date="2025-08" db="UniProtKB">
        <authorList>
            <consortium name="RefSeq"/>
        </authorList>
    </citation>
    <scope>IDENTIFICATION</scope>
    <source>
        <tissue evidence="14">Tentacle</tissue>
    </source>
</reference>
<accession>A0A6P8IAK6</accession>
<evidence type="ECO:0000256" key="4">
    <source>
        <dbReference type="ARBA" id="ARBA00022525"/>
    </source>
</evidence>
<comment type="subcellular location">
    <subcellularLocation>
        <location evidence="1">Nematocyst</location>
    </subcellularLocation>
    <subcellularLocation>
        <location evidence="2">Secreted</location>
    </subcellularLocation>
</comment>
<evidence type="ECO:0000256" key="6">
    <source>
        <dbReference type="ARBA" id="ARBA00022900"/>
    </source>
</evidence>
<feature type="domain" description="Thyroglobulin type-1" evidence="12">
    <location>
        <begin position="149"/>
        <end position="212"/>
    </location>
</feature>
<evidence type="ECO:0000256" key="8">
    <source>
        <dbReference type="ARBA" id="ARBA00023331"/>
    </source>
</evidence>
<organism evidence="13 14">
    <name type="scientific">Actinia tenebrosa</name>
    <name type="common">Australian red waratah sea anemone</name>
    <dbReference type="NCBI Taxonomy" id="6105"/>
    <lineage>
        <taxon>Eukaryota</taxon>
        <taxon>Metazoa</taxon>
        <taxon>Cnidaria</taxon>
        <taxon>Anthozoa</taxon>
        <taxon>Hexacorallia</taxon>
        <taxon>Actiniaria</taxon>
        <taxon>Actiniidae</taxon>
        <taxon>Actinia</taxon>
    </lineage>
</organism>
<dbReference type="PANTHER" id="PTHR10083:SF374">
    <property type="entry name" value="BPTI_KUNITZ INHIBITOR DOMAIN-CONTAINING PROTEIN"/>
    <property type="match status" value="1"/>
</dbReference>
<dbReference type="SUPFAM" id="SSF57362">
    <property type="entry name" value="BPTI-like"/>
    <property type="match status" value="1"/>
</dbReference>
<dbReference type="InterPro" id="IPR000716">
    <property type="entry name" value="Thyroglobulin_1"/>
</dbReference>
<keyword evidence="7" id="KW-1015">Disulfide bond</keyword>
<dbReference type="PROSITE" id="PS00280">
    <property type="entry name" value="BPTI_KUNITZ_1"/>
    <property type="match status" value="1"/>
</dbReference>
<evidence type="ECO:0000313" key="14">
    <source>
        <dbReference type="RefSeq" id="XP_031561735.1"/>
    </source>
</evidence>
<keyword evidence="10" id="KW-0732">Signal</keyword>
<dbReference type="PROSITE" id="PS51162">
    <property type="entry name" value="THYROGLOBULIN_1_2"/>
    <property type="match status" value="1"/>
</dbReference>
<dbReference type="OrthoDB" id="160294at2759"/>
<dbReference type="SMART" id="SM00211">
    <property type="entry name" value="TY"/>
    <property type="match status" value="1"/>
</dbReference>
<dbReference type="GeneID" id="116297615"/>
<keyword evidence="8" id="KW-0166">Nematocyst</keyword>
<comment type="similarity">
    <text evidence="3">Belongs to the venom Kunitz-type family. Sea anemone type 2 potassium channel toxin subfamily.</text>
</comment>
<dbReference type="Pfam" id="PF00014">
    <property type="entry name" value="Kunitz_BPTI"/>
    <property type="match status" value="1"/>
</dbReference>
<dbReference type="AlphaFoldDB" id="A0A6P8IAK6"/>
<dbReference type="GO" id="GO:0042151">
    <property type="term" value="C:nematocyst"/>
    <property type="evidence" value="ECO:0007669"/>
    <property type="project" value="UniProtKB-SubCell"/>
</dbReference>
<evidence type="ECO:0000259" key="11">
    <source>
        <dbReference type="PROSITE" id="PS50279"/>
    </source>
</evidence>
<feature type="chain" id="PRO_5028350925" evidence="10">
    <location>
        <begin position="25"/>
        <end position="222"/>
    </location>
</feature>
<dbReference type="PRINTS" id="PR00759">
    <property type="entry name" value="BASICPTASE"/>
</dbReference>
<evidence type="ECO:0000259" key="12">
    <source>
        <dbReference type="PROSITE" id="PS51162"/>
    </source>
</evidence>
<dbReference type="Pfam" id="PF00086">
    <property type="entry name" value="Thyroglobulin_1"/>
    <property type="match status" value="1"/>
</dbReference>
<keyword evidence="5" id="KW-0646">Protease inhibitor</keyword>
<dbReference type="InterPro" id="IPR020901">
    <property type="entry name" value="Prtase_inh_Kunz-CS"/>
</dbReference>
<evidence type="ECO:0000256" key="7">
    <source>
        <dbReference type="ARBA" id="ARBA00023157"/>
    </source>
</evidence>
<evidence type="ECO:0000256" key="1">
    <source>
        <dbReference type="ARBA" id="ARBA00004532"/>
    </source>
</evidence>
<evidence type="ECO:0000256" key="5">
    <source>
        <dbReference type="ARBA" id="ARBA00022690"/>
    </source>
</evidence>
<proteinExistence type="inferred from homology"/>
<gene>
    <name evidence="14" type="primary">LOC116297615</name>
</gene>
<dbReference type="InterPro" id="IPR050098">
    <property type="entry name" value="TFPI/VKTCI-like"/>
</dbReference>
<dbReference type="PROSITE" id="PS50279">
    <property type="entry name" value="BPTI_KUNITZ_2"/>
    <property type="match status" value="1"/>
</dbReference>
<dbReference type="SUPFAM" id="SSF57610">
    <property type="entry name" value="Thyroglobulin type-1 domain"/>
    <property type="match status" value="1"/>
</dbReference>
<dbReference type="GO" id="GO:0005615">
    <property type="term" value="C:extracellular space"/>
    <property type="evidence" value="ECO:0007669"/>
    <property type="project" value="TreeGrafter"/>
</dbReference>
<dbReference type="InterPro" id="IPR036857">
    <property type="entry name" value="Thyroglobulin_1_sf"/>
</dbReference>
<keyword evidence="4" id="KW-0964">Secreted</keyword>
<comment type="caution">
    <text evidence="9">Lacks conserved residue(s) required for the propagation of feature annotation.</text>
</comment>
<evidence type="ECO:0000256" key="3">
    <source>
        <dbReference type="ARBA" id="ARBA00007226"/>
    </source>
</evidence>
<dbReference type="PROSITE" id="PS00484">
    <property type="entry name" value="THYROGLOBULIN_1_1"/>
    <property type="match status" value="1"/>
</dbReference>
<dbReference type="InParanoid" id="A0A6P8IAK6"/>
<name>A0A6P8IAK6_ACTTE</name>
<dbReference type="Gene3D" id="4.10.410.10">
    <property type="entry name" value="Pancreatic trypsin inhibitor Kunitz domain"/>
    <property type="match status" value="1"/>
</dbReference>
<evidence type="ECO:0000256" key="9">
    <source>
        <dbReference type="PROSITE-ProRule" id="PRU00500"/>
    </source>
</evidence>
<dbReference type="Proteomes" id="UP000515163">
    <property type="component" value="Unplaced"/>
</dbReference>
<dbReference type="CDD" id="cd00109">
    <property type="entry name" value="Kunitz-type"/>
    <property type="match status" value="1"/>
</dbReference>
<dbReference type="InterPro" id="IPR036880">
    <property type="entry name" value="Kunitz_BPTI_sf"/>
</dbReference>
<sequence>MATNLFFKSVALSIFVVLLPSSIQKPLNTTTKPTSSSIGLGVCQLPLKPGYCMGYFPRWFYNHKTKKCQQFIYGGCNGNSNNFLSKAACHLTCHAGKQQGLKVHVPPISTFKSTVKIFSKERRTKIDLKPKNSVPLLLPPPQNQTIKAAQPCEIEKTKAMDSNQSGIFVPKCDFQGNYETVQCWKPLGLKESCWCVDKNGRKTGEVQWGKSCHKTSLKVTFG</sequence>
<dbReference type="GO" id="GO:0004867">
    <property type="term" value="F:serine-type endopeptidase inhibitor activity"/>
    <property type="evidence" value="ECO:0007669"/>
    <property type="project" value="UniProtKB-KW"/>
</dbReference>
<keyword evidence="6" id="KW-0722">Serine protease inhibitor</keyword>
<dbReference type="SMART" id="SM00131">
    <property type="entry name" value="KU"/>
    <property type="match status" value="1"/>
</dbReference>
<evidence type="ECO:0000256" key="2">
    <source>
        <dbReference type="ARBA" id="ARBA00004613"/>
    </source>
</evidence>